<evidence type="ECO:0000256" key="5">
    <source>
        <dbReference type="ARBA" id="ARBA00039509"/>
    </source>
</evidence>
<evidence type="ECO:0000256" key="1">
    <source>
        <dbReference type="ARBA" id="ARBA00004569"/>
    </source>
</evidence>
<dbReference type="Proteomes" id="UP000515156">
    <property type="component" value="Chromosome 1"/>
</dbReference>
<dbReference type="PANTHER" id="PTHR46811:SF1">
    <property type="entry name" value="COILED-COIL-HELIX-COILED-COIL-HELIX DOMAIN-CONTAINING PROTEIN 7"/>
    <property type="match status" value="1"/>
</dbReference>
<keyword evidence="3" id="KW-1015">Disulfide bond</keyword>
<proteinExistence type="inferred from homology"/>
<dbReference type="InterPro" id="IPR051040">
    <property type="entry name" value="COX23"/>
</dbReference>
<dbReference type="OrthoDB" id="9971592at2759"/>
<dbReference type="InterPro" id="IPR009069">
    <property type="entry name" value="Cys_alpha_HP_mot_SF"/>
</dbReference>
<gene>
    <name evidence="7 8" type="primary">CHCHD7</name>
</gene>
<keyword evidence="2" id="KW-0496">Mitochondrion</keyword>
<dbReference type="PROSITE" id="PS51808">
    <property type="entry name" value="CHCH"/>
    <property type="match status" value="1"/>
</dbReference>
<evidence type="ECO:0000256" key="3">
    <source>
        <dbReference type="ARBA" id="ARBA00023157"/>
    </source>
</evidence>
<evidence type="ECO:0000313" key="6">
    <source>
        <dbReference type="Proteomes" id="UP000515156"/>
    </source>
</evidence>
<accession>A0A6P7X0J2</accession>
<organism evidence="6 8">
    <name type="scientific">Microcaecilia unicolor</name>
    <dbReference type="NCBI Taxonomy" id="1415580"/>
    <lineage>
        <taxon>Eukaryota</taxon>
        <taxon>Metazoa</taxon>
        <taxon>Chordata</taxon>
        <taxon>Craniata</taxon>
        <taxon>Vertebrata</taxon>
        <taxon>Euteleostomi</taxon>
        <taxon>Amphibia</taxon>
        <taxon>Gymnophiona</taxon>
        <taxon>Siphonopidae</taxon>
        <taxon>Microcaecilia</taxon>
    </lineage>
</organism>
<protein>
    <recommendedName>
        <fullName evidence="5">Coiled-coil-helix-coiled-coil-helix domain-containing protein 7</fullName>
    </recommendedName>
</protein>
<evidence type="ECO:0000313" key="7">
    <source>
        <dbReference type="RefSeq" id="XP_030046012.1"/>
    </source>
</evidence>
<dbReference type="SUPFAM" id="SSF47072">
    <property type="entry name" value="Cysteine alpha-hairpin motif"/>
    <property type="match status" value="1"/>
</dbReference>
<dbReference type="RefSeq" id="XP_030046013.1">
    <property type="nucleotide sequence ID" value="XM_030190153.1"/>
</dbReference>
<dbReference type="GO" id="GO:0005758">
    <property type="term" value="C:mitochondrial intermembrane space"/>
    <property type="evidence" value="ECO:0007669"/>
    <property type="project" value="UniProtKB-SubCell"/>
</dbReference>
<dbReference type="Gene3D" id="1.10.287.1130">
    <property type="entry name" value="CytochromE C oxidase copper chaperone"/>
    <property type="match status" value="1"/>
</dbReference>
<comment type="similarity">
    <text evidence="4">Belongs to the CHCHD7 family.</text>
</comment>
<name>A0A6P7X0J2_9AMPH</name>
<dbReference type="RefSeq" id="XP_030046012.1">
    <property type="nucleotide sequence ID" value="XM_030190152.1"/>
</dbReference>
<evidence type="ECO:0000256" key="2">
    <source>
        <dbReference type="ARBA" id="ARBA00023128"/>
    </source>
</evidence>
<dbReference type="PANTHER" id="PTHR46811">
    <property type="entry name" value="COILED-COIL-HELIX-COILED-COIL-HELIX DOMAIN-CONTAINING PROTEIN 7"/>
    <property type="match status" value="1"/>
</dbReference>
<dbReference type="GO" id="GO:0033108">
    <property type="term" value="P:mitochondrial respiratory chain complex assembly"/>
    <property type="evidence" value="ECO:0007669"/>
    <property type="project" value="TreeGrafter"/>
</dbReference>
<dbReference type="CTD" id="79145"/>
<keyword evidence="6" id="KW-1185">Reference proteome</keyword>
<dbReference type="AlphaFoldDB" id="A0A6P7X0J2"/>
<dbReference type="GeneID" id="115460370"/>
<evidence type="ECO:0000256" key="4">
    <source>
        <dbReference type="ARBA" id="ARBA00038205"/>
    </source>
</evidence>
<reference evidence="7 8" key="1">
    <citation type="submission" date="2025-04" db="UniProtKB">
        <authorList>
            <consortium name="RefSeq"/>
        </authorList>
    </citation>
    <scope>IDENTIFICATION</scope>
</reference>
<dbReference type="KEGG" id="muo:115460370"/>
<sequence>MSKMRDQDFNPCLEETNASRKCMDENNYKKEMCTTHFLRYKKCRGFWHTVVMQRRRDGVKPDMPTAAERVKILEALGQIPY</sequence>
<evidence type="ECO:0000313" key="8">
    <source>
        <dbReference type="RefSeq" id="XP_030046013.1"/>
    </source>
</evidence>
<comment type="subcellular location">
    <subcellularLocation>
        <location evidence="1">Mitochondrion intermembrane space</location>
    </subcellularLocation>
</comment>